<accession>A0ACC0VX39</accession>
<dbReference type="Proteomes" id="UP001163321">
    <property type="component" value="Chromosome 6"/>
</dbReference>
<dbReference type="EMBL" id="CM047585">
    <property type="protein sequence ID" value="KAI9910026.1"/>
    <property type="molecule type" value="Genomic_DNA"/>
</dbReference>
<organism evidence="1 2">
    <name type="scientific">Peronosclerospora sorghi</name>
    <dbReference type="NCBI Taxonomy" id="230839"/>
    <lineage>
        <taxon>Eukaryota</taxon>
        <taxon>Sar</taxon>
        <taxon>Stramenopiles</taxon>
        <taxon>Oomycota</taxon>
        <taxon>Peronosporomycetes</taxon>
        <taxon>Peronosporales</taxon>
        <taxon>Peronosporaceae</taxon>
        <taxon>Peronosclerospora</taxon>
    </lineage>
</organism>
<comment type="caution">
    <text evidence="1">The sequence shown here is derived from an EMBL/GenBank/DDBJ whole genome shotgun (WGS) entry which is preliminary data.</text>
</comment>
<name>A0ACC0VX39_9STRA</name>
<reference evidence="1 2" key="1">
    <citation type="journal article" date="2022" name="bioRxiv">
        <title>The genome of the oomycete Peronosclerospora sorghi, a cosmopolitan pathogen of maize and sorghum, is inflated with dispersed pseudogenes.</title>
        <authorList>
            <person name="Fletcher K."/>
            <person name="Martin F."/>
            <person name="Isakeit T."/>
            <person name="Cavanaugh K."/>
            <person name="Magill C."/>
            <person name="Michelmore R."/>
        </authorList>
    </citation>
    <scope>NUCLEOTIDE SEQUENCE [LARGE SCALE GENOMIC DNA]</scope>
    <source>
        <strain evidence="1">P6</strain>
    </source>
</reference>
<gene>
    <name evidence="1" type="ORF">PsorP6_011203</name>
</gene>
<evidence type="ECO:0000313" key="2">
    <source>
        <dbReference type="Proteomes" id="UP001163321"/>
    </source>
</evidence>
<sequence length="124" mass="13654">MSSDVSKISSAADTSASDPPDSQDLTVFVQSLLEQMQARFTHLSDAIIGRIDEMGARIDELEKSIGDLIEQYVKLDICKRQTNADGKNKNQEAAEEDGKNKNQEAAEEDGKNKNEEPASRPVEK</sequence>
<proteinExistence type="predicted"/>
<protein>
    <submittedName>
        <fullName evidence="1">Uncharacterized protein</fullName>
    </submittedName>
</protein>
<evidence type="ECO:0000313" key="1">
    <source>
        <dbReference type="EMBL" id="KAI9910026.1"/>
    </source>
</evidence>
<keyword evidence="2" id="KW-1185">Reference proteome</keyword>